<dbReference type="Gene3D" id="2.100.10.30">
    <property type="entry name" value="Jacalin-like lectin domain"/>
    <property type="match status" value="1"/>
</dbReference>
<sequence>MAQLAAQSQGVEKYGPYGCQTGQPWSMMLEPCESLCELIIKTGAVIDSITFFTTKCRQKFGGNGGNAEHKVTLQCGEYVTNISGAIGEWHENVDVTKLKIHTNLCKDGYGPYGGGPYTKYLYDFSSEVPSNGRVFDSSEHWKTTTFSPLDSTSKRYEKLT</sequence>
<dbReference type="Pfam" id="PF01419">
    <property type="entry name" value="Jacalin"/>
    <property type="match status" value="1"/>
</dbReference>
<keyword evidence="2" id="KW-0430">Lectin</keyword>
<evidence type="ECO:0000313" key="4">
    <source>
        <dbReference type="Proteomes" id="UP000813463"/>
    </source>
</evidence>
<reference evidence="5" key="2">
    <citation type="submission" date="2025-08" db="UniProtKB">
        <authorList>
            <consortium name="RefSeq"/>
        </authorList>
    </citation>
    <scope>IDENTIFICATION</scope>
    <source>
        <tissue evidence="5">Leaf</tissue>
    </source>
</reference>
<proteinExistence type="inferred from homology"/>
<dbReference type="Proteomes" id="UP000813463">
    <property type="component" value="Chromosome 6"/>
</dbReference>
<gene>
    <name evidence="5" type="primary">LOC110799034</name>
</gene>
<dbReference type="SUPFAM" id="SSF51101">
    <property type="entry name" value="Mannose-binding lectins"/>
    <property type="match status" value="1"/>
</dbReference>
<evidence type="ECO:0000256" key="2">
    <source>
        <dbReference type="ARBA" id="ARBA00022734"/>
    </source>
</evidence>
<keyword evidence="4" id="KW-1185">Reference proteome</keyword>
<comment type="similarity">
    <text evidence="1">Belongs to the jacalin lectin family.</text>
</comment>
<dbReference type="InterPro" id="IPR036404">
    <property type="entry name" value="Jacalin-like_lectin_dom_sf"/>
</dbReference>
<evidence type="ECO:0000256" key="1">
    <source>
        <dbReference type="ARBA" id="ARBA00006568"/>
    </source>
</evidence>
<organism evidence="4 5">
    <name type="scientific">Spinacia oleracea</name>
    <name type="common">Spinach</name>
    <dbReference type="NCBI Taxonomy" id="3562"/>
    <lineage>
        <taxon>Eukaryota</taxon>
        <taxon>Viridiplantae</taxon>
        <taxon>Streptophyta</taxon>
        <taxon>Embryophyta</taxon>
        <taxon>Tracheophyta</taxon>
        <taxon>Spermatophyta</taxon>
        <taxon>Magnoliopsida</taxon>
        <taxon>eudicotyledons</taxon>
        <taxon>Gunneridae</taxon>
        <taxon>Pentapetalae</taxon>
        <taxon>Caryophyllales</taxon>
        <taxon>Chenopodiaceae</taxon>
        <taxon>Chenopodioideae</taxon>
        <taxon>Anserineae</taxon>
        <taxon>Spinacia</taxon>
    </lineage>
</organism>
<dbReference type="GeneID" id="110799034"/>
<reference evidence="4" key="1">
    <citation type="journal article" date="2021" name="Nat. Commun.">
        <title>Genomic analyses provide insights into spinach domestication and the genetic basis of agronomic traits.</title>
        <authorList>
            <person name="Cai X."/>
            <person name="Sun X."/>
            <person name="Xu C."/>
            <person name="Sun H."/>
            <person name="Wang X."/>
            <person name="Ge C."/>
            <person name="Zhang Z."/>
            <person name="Wang Q."/>
            <person name="Fei Z."/>
            <person name="Jiao C."/>
            <person name="Wang Q."/>
        </authorList>
    </citation>
    <scope>NUCLEOTIDE SEQUENCE [LARGE SCALE GENOMIC DNA]</scope>
    <source>
        <strain evidence="4">cv. Varoflay</strain>
    </source>
</reference>
<name>A0ABM3QT88_SPIOL</name>
<evidence type="ECO:0000259" key="3">
    <source>
        <dbReference type="Pfam" id="PF01419"/>
    </source>
</evidence>
<protein>
    <submittedName>
        <fullName evidence="5">Uncharacterized protein isoform X2</fullName>
    </submittedName>
</protein>
<evidence type="ECO:0000313" key="5">
    <source>
        <dbReference type="RefSeq" id="XP_056686572.1"/>
    </source>
</evidence>
<feature type="domain" description="Jacalin-type lectin" evidence="3">
    <location>
        <begin position="15"/>
        <end position="115"/>
    </location>
</feature>
<dbReference type="InterPro" id="IPR001229">
    <property type="entry name" value="Jacalin-like_lectin_dom"/>
</dbReference>
<dbReference type="RefSeq" id="XP_056686572.1">
    <property type="nucleotide sequence ID" value="XM_056830594.1"/>
</dbReference>
<accession>A0ABM3QT88</accession>
<dbReference type="PANTHER" id="PTHR46506">
    <property type="entry name" value="OS05G0143600 PROTEIN"/>
    <property type="match status" value="1"/>
</dbReference>